<dbReference type="AlphaFoldDB" id="A0A4R3JF60"/>
<dbReference type="Pfam" id="PF00231">
    <property type="entry name" value="ATP-synt"/>
    <property type="match status" value="1"/>
</dbReference>
<evidence type="ECO:0000256" key="10">
    <source>
        <dbReference type="SAM" id="Coils"/>
    </source>
</evidence>
<comment type="subcellular location">
    <subcellularLocation>
        <location evidence="2">Membrane</location>
        <topology evidence="2">Peripheral membrane protein</topology>
    </subcellularLocation>
</comment>
<evidence type="ECO:0000256" key="7">
    <source>
        <dbReference type="ARBA" id="ARBA00023136"/>
    </source>
</evidence>
<feature type="coiled-coil region" evidence="10">
    <location>
        <begin position="247"/>
        <end position="274"/>
    </location>
</feature>
<dbReference type="InterPro" id="IPR000131">
    <property type="entry name" value="ATP_synth_F1_gsu"/>
</dbReference>
<dbReference type="Proteomes" id="UP000295696">
    <property type="component" value="Unassembled WGS sequence"/>
</dbReference>
<comment type="caution">
    <text evidence="11">The sequence shown here is derived from an EMBL/GenBank/DDBJ whole genome shotgun (WGS) entry which is preliminary data.</text>
</comment>
<evidence type="ECO:0000256" key="6">
    <source>
        <dbReference type="ARBA" id="ARBA00023065"/>
    </source>
</evidence>
<proteinExistence type="inferred from homology"/>
<dbReference type="SUPFAM" id="SSF52943">
    <property type="entry name" value="ATP synthase (F1-ATPase), gamma subunit"/>
    <property type="match status" value="1"/>
</dbReference>
<protein>
    <submittedName>
        <fullName evidence="11">F-type H+-transporting ATPase subunit gamma</fullName>
    </submittedName>
</protein>
<organism evidence="11 12">
    <name type="scientific">Primorskyibacter sedentarius</name>
    <dbReference type="NCBI Taxonomy" id="745311"/>
    <lineage>
        <taxon>Bacteria</taxon>
        <taxon>Pseudomonadati</taxon>
        <taxon>Pseudomonadota</taxon>
        <taxon>Alphaproteobacteria</taxon>
        <taxon>Rhodobacterales</taxon>
        <taxon>Roseobacteraceae</taxon>
        <taxon>Primorskyibacter</taxon>
    </lineage>
</organism>
<keyword evidence="5" id="KW-0375">Hydrogen ion transport</keyword>
<dbReference type="RefSeq" id="WP_132245212.1">
    <property type="nucleotide sequence ID" value="NZ_SLZU01000007.1"/>
</dbReference>
<keyword evidence="4" id="KW-0813">Transport</keyword>
<keyword evidence="7" id="KW-0472">Membrane</keyword>
<gene>
    <name evidence="11" type="ORF">EDD52_107153</name>
</gene>
<evidence type="ECO:0000313" key="12">
    <source>
        <dbReference type="Proteomes" id="UP000295696"/>
    </source>
</evidence>
<keyword evidence="6" id="KW-0406">Ion transport</keyword>
<keyword evidence="9" id="KW-0066">ATP synthesis</keyword>
<dbReference type="GO" id="GO:0045259">
    <property type="term" value="C:proton-transporting ATP synthase complex"/>
    <property type="evidence" value="ECO:0007669"/>
    <property type="project" value="UniProtKB-KW"/>
</dbReference>
<evidence type="ECO:0000256" key="3">
    <source>
        <dbReference type="ARBA" id="ARBA00007681"/>
    </source>
</evidence>
<evidence type="ECO:0000256" key="8">
    <source>
        <dbReference type="ARBA" id="ARBA00023196"/>
    </source>
</evidence>
<dbReference type="CDD" id="cd12151">
    <property type="entry name" value="F1-ATPase_gamma"/>
    <property type="match status" value="1"/>
</dbReference>
<keyword evidence="10" id="KW-0175">Coiled coil</keyword>
<evidence type="ECO:0000256" key="1">
    <source>
        <dbReference type="ARBA" id="ARBA00003456"/>
    </source>
</evidence>
<accession>A0A4R3JF60</accession>
<evidence type="ECO:0000256" key="4">
    <source>
        <dbReference type="ARBA" id="ARBA00022448"/>
    </source>
</evidence>
<dbReference type="Gene3D" id="3.40.1380.10">
    <property type="match status" value="1"/>
</dbReference>
<sequence>MPQTLETLTRQMGSMESIHSVVRTMKTLSVINSAPYEQAGRAIEAYHQTVLDGLHAFLRSTGPLDVPVHEVSEKVFVVFGSDHGLCGSYNEVLAAHLSAQIASEGGSAPTVLCVGAQMADALADRSIEVERLFLPPASVDGIGRLANLLTQHLDEIRQKAHPSDIAVNLTFTARGDGGGQVTKSVPLLPLGDALLHDLQKEPWESRSLPTFSMQARELFLSLIRGFVFASLFKASAEAMVTENAARLALMQQAEQSIEDRLEALRSDANALRQSGITTELLDVIIGFEALRKTGKKTSAPRET</sequence>
<evidence type="ECO:0000256" key="2">
    <source>
        <dbReference type="ARBA" id="ARBA00004170"/>
    </source>
</evidence>
<dbReference type="EMBL" id="SLZU01000007">
    <property type="protein sequence ID" value="TCS63320.1"/>
    <property type="molecule type" value="Genomic_DNA"/>
</dbReference>
<evidence type="ECO:0000313" key="11">
    <source>
        <dbReference type="EMBL" id="TCS63320.1"/>
    </source>
</evidence>
<dbReference type="Gene3D" id="1.10.287.80">
    <property type="entry name" value="ATP synthase, gamma subunit, helix hairpin domain"/>
    <property type="match status" value="1"/>
</dbReference>
<name>A0A4R3JF60_9RHOB</name>
<dbReference type="InterPro" id="IPR035968">
    <property type="entry name" value="ATP_synth_F1_ATPase_gsu"/>
</dbReference>
<comment type="similarity">
    <text evidence="3">Belongs to the ATPase gamma chain family.</text>
</comment>
<dbReference type="PRINTS" id="PR00126">
    <property type="entry name" value="ATPASEGAMMA"/>
</dbReference>
<keyword evidence="8" id="KW-0139">CF(1)</keyword>
<reference evidence="11 12" key="1">
    <citation type="submission" date="2019-03" db="EMBL/GenBank/DDBJ databases">
        <title>Genomic Encyclopedia of Type Strains, Phase IV (KMG-IV): sequencing the most valuable type-strain genomes for metagenomic binning, comparative biology and taxonomic classification.</title>
        <authorList>
            <person name="Goeker M."/>
        </authorList>
    </citation>
    <scope>NUCLEOTIDE SEQUENCE [LARGE SCALE GENOMIC DNA]</scope>
    <source>
        <strain evidence="11 12">DSM 104836</strain>
    </source>
</reference>
<keyword evidence="12" id="KW-1185">Reference proteome</keyword>
<comment type="function">
    <text evidence="1">Produces ATP from ADP in the presence of a proton gradient across the membrane. The gamma chain is believed to be important in regulating ATPase activity and the flow of protons through the CF(0) complex.</text>
</comment>
<evidence type="ECO:0000256" key="5">
    <source>
        <dbReference type="ARBA" id="ARBA00022781"/>
    </source>
</evidence>
<evidence type="ECO:0000256" key="9">
    <source>
        <dbReference type="ARBA" id="ARBA00023310"/>
    </source>
</evidence>
<dbReference type="OrthoDB" id="9812769at2"/>
<dbReference type="GO" id="GO:0046933">
    <property type="term" value="F:proton-transporting ATP synthase activity, rotational mechanism"/>
    <property type="evidence" value="ECO:0007669"/>
    <property type="project" value="InterPro"/>
</dbReference>